<dbReference type="PROSITE" id="PS50102">
    <property type="entry name" value="RRM"/>
    <property type="match status" value="1"/>
</dbReference>
<dbReference type="Pfam" id="PF00076">
    <property type="entry name" value="RRM_1"/>
    <property type="match status" value="1"/>
</dbReference>
<keyword evidence="1" id="KW-0677">Repeat</keyword>
<dbReference type="PANTHER" id="PTHR24012">
    <property type="entry name" value="RNA BINDING PROTEIN"/>
    <property type="match status" value="1"/>
</dbReference>
<evidence type="ECO:0000256" key="4">
    <source>
        <dbReference type="SAM" id="MobiDB-lite"/>
    </source>
</evidence>
<feature type="region of interest" description="Disordered" evidence="4">
    <location>
        <begin position="191"/>
        <end position="210"/>
    </location>
</feature>
<accession>A0A8C4M944</accession>
<feature type="region of interest" description="Disordered" evidence="4">
    <location>
        <begin position="220"/>
        <end position="258"/>
    </location>
</feature>
<sequence>MGGILLTGSRVFVGQFKPRKERETELRAKANISVLSVRAMTDESGKSKGFGFVSFEDAQKAIEGMNGKVLNGNRVYVGKAQNKVERLSELKHKFEQMKPGKLTRCNGANVYVKNLEDDIDDKELRREFPLFGAITSARVMIERGCSTAKEAIMAMNGKTVITQLVHVAVAQGEVECQALLTQNHMERRAAVGHGGNPRLNSEASSSNFMPILPQPQCGSADLSKPVVRAKPHPSQNISQPLWGVRNQRYSPPNVSVTR</sequence>
<feature type="compositionally biased region" description="Polar residues" evidence="4">
    <location>
        <begin position="198"/>
        <end position="208"/>
    </location>
</feature>
<evidence type="ECO:0000256" key="1">
    <source>
        <dbReference type="ARBA" id="ARBA00022737"/>
    </source>
</evidence>
<dbReference type="SMART" id="SM00360">
    <property type="entry name" value="RRM"/>
    <property type="match status" value="2"/>
</dbReference>
<dbReference type="Gene3D" id="3.30.70.330">
    <property type="match status" value="2"/>
</dbReference>
<dbReference type="InterPro" id="IPR000504">
    <property type="entry name" value="RRM_dom"/>
</dbReference>
<evidence type="ECO:0000259" key="5">
    <source>
        <dbReference type="PROSITE" id="PS50102"/>
    </source>
</evidence>
<protein>
    <recommendedName>
        <fullName evidence="5">RRM domain-containing protein</fullName>
    </recommendedName>
</protein>
<dbReference type="Ensembl" id="ENSEAST00005022282.1">
    <property type="protein sequence ID" value="ENSEASP00005020519.1"/>
    <property type="gene ID" value="ENSEASG00005014126.1"/>
</dbReference>
<dbReference type="InterPro" id="IPR035979">
    <property type="entry name" value="RBD_domain_sf"/>
</dbReference>
<name>A0A8C4M944_EQUAS</name>
<dbReference type="SUPFAM" id="SSF54928">
    <property type="entry name" value="RNA-binding domain, RBD"/>
    <property type="match status" value="1"/>
</dbReference>
<dbReference type="AlphaFoldDB" id="A0A8C4M944"/>
<evidence type="ECO:0000313" key="6">
    <source>
        <dbReference type="Ensembl" id="ENSEASP00005020519.1"/>
    </source>
</evidence>
<dbReference type="GO" id="GO:0003723">
    <property type="term" value="F:RNA binding"/>
    <property type="evidence" value="ECO:0007669"/>
    <property type="project" value="UniProtKB-UniRule"/>
</dbReference>
<evidence type="ECO:0000256" key="2">
    <source>
        <dbReference type="ARBA" id="ARBA00022884"/>
    </source>
</evidence>
<reference evidence="6" key="1">
    <citation type="submission" date="2023-03" db="UniProtKB">
        <authorList>
            <consortium name="Ensembl"/>
        </authorList>
    </citation>
    <scope>IDENTIFICATION</scope>
</reference>
<evidence type="ECO:0000256" key="3">
    <source>
        <dbReference type="PROSITE-ProRule" id="PRU00176"/>
    </source>
</evidence>
<keyword evidence="2 3" id="KW-0694">RNA-binding</keyword>
<proteinExistence type="predicted"/>
<feature type="domain" description="RRM" evidence="5">
    <location>
        <begin position="9"/>
        <end position="82"/>
    </location>
</feature>
<feature type="compositionally biased region" description="Polar residues" evidence="4">
    <location>
        <begin position="247"/>
        <end position="258"/>
    </location>
</feature>
<organism evidence="6">
    <name type="scientific">Equus asinus asinus</name>
    <dbReference type="NCBI Taxonomy" id="83772"/>
    <lineage>
        <taxon>Eukaryota</taxon>
        <taxon>Metazoa</taxon>
        <taxon>Chordata</taxon>
        <taxon>Craniata</taxon>
        <taxon>Vertebrata</taxon>
        <taxon>Euteleostomi</taxon>
        <taxon>Mammalia</taxon>
        <taxon>Eutheria</taxon>
        <taxon>Laurasiatheria</taxon>
        <taxon>Perissodactyla</taxon>
        <taxon>Equidae</taxon>
        <taxon>Equus</taxon>
    </lineage>
</organism>
<dbReference type="InterPro" id="IPR012677">
    <property type="entry name" value="Nucleotide-bd_a/b_plait_sf"/>
</dbReference>